<dbReference type="AlphaFoldDB" id="R9HCS7"/>
<dbReference type="PATRIC" id="fig|1235786.3.peg.3030"/>
<dbReference type="HOGENOM" id="CLU_3230142_0_0_10"/>
<organism evidence="1 2">
    <name type="scientific">Phocaeicola vulgatus dnLKV7</name>
    <dbReference type="NCBI Taxonomy" id="1235786"/>
    <lineage>
        <taxon>Bacteria</taxon>
        <taxon>Pseudomonadati</taxon>
        <taxon>Bacteroidota</taxon>
        <taxon>Bacteroidia</taxon>
        <taxon>Bacteroidales</taxon>
        <taxon>Bacteroidaceae</taxon>
        <taxon>Phocaeicola</taxon>
    </lineage>
</organism>
<evidence type="ECO:0000313" key="1">
    <source>
        <dbReference type="EMBL" id="EOS01596.1"/>
    </source>
</evidence>
<comment type="caution">
    <text evidence="1">The sequence shown here is derived from an EMBL/GenBank/DDBJ whole genome shotgun (WGS) entry which is preliminary data.</text>
</comment>
<dbReference type="Proteomes" id="UP000014151">
    <property type="component" value="Unassembled WGS sequence"/>
</dbReference>
<sequence length="43" mass="5005">MNSKILDMDYTVGEVELTYKSTSTSRSKIYSSEDAYKYLLPYI</sequence>
<reference evidence="1 2" key="1">
    <citation type="submission" date="2013-04" db="EMBL/GenBank/DDBJ databases">
        <title>The Genome Sequence of Bacteroides vulgatus dnLKV7.</title>
        <authorList>
            <consortium name="The Broad Institute Genomics Platform"/>
            <consortium name="The Broad Institute Genome Sequencing Center for Infectious Disease"/>
            <person name="Earl A."/>
            <person name="Xavier R."/>
            <person name="Kuhn K."/>
            <person name="Stappenbeck T."/>
            <person name="Walker B."/>
            <person name="Young S."/>
            <person name="Zeng Q."/>
            <person name="Gargeya S."/>
            <person name="Fitzgerald M."/>
            <person name="Haas B."/>
            <person name="Abouelleil A."/>
            <person name="Allen A.W."/>
            <person name="Alvarado L."/>
            <person name="Arachchi H.M."/>
            <person name="Berlin A.M."/>
            <person name="Chapman S.B."/>
            <person name="Gainer-Dewar J."/>
            <person name="Goldberg J."/>
            <person name="Griggs A."/>
            <person name="Gujja S."/>
            <person name="Hansen M."/>
            <person name="Howarth C."/>
            <person name="Imamovic A."/>
            <person name="Ireland A."/>
            <person name="Larimer J."/>
            <person name="McCowan C."/>
            <person name="Murphy C."/>
            <person name="Pearson M."/>
            <person name="Poon T.W."/>
            <person name="Priest M."/>
            <person name="Roberts A."/>
            <person name="Saif S."/>
            <person name="Shea T."/>
            <person name="Sisk P."/>
            <person name="Sykes S."/>
            <person name="Wortman J."/>
            <person name="Nusbaum C."/>
            <person name="Birren B."/>
        </authorList>
    </citation>
    <scope>NUCLEOTIDE SEQUENCE [LARGE SCALE GENOMIC DNA]</scope>
    <source>
        <strain evidence="2">dnLKV7</strain>
    </source>
</reference>
<dbReference type="EMBL" id="ASSN01000021">
    <property type="protein sequence ID" value="EOS01596.1"/>
    <property type="molecule type" value="Genomic_DNA"/>
</dbReference>
<proteinExistence type="predicted"/>
<gene>
    <name evidence="1" type="ORF">C800_02918</name>
</gene>
<protein>
    <submittedName>
        <fullName evidence="1">Uncharacterized protein</fullName>
    </submittedName>
</protein>
<evidence type="ECO:0000313" key="2">
    <source>
        <dbReference type="Proteomes" id="UP000014151"/>
    </source>
</evidence>
<name>R9HCS7_PHOVU</name>
<accession>R9HCS7</accession>